<dbReference type="OrthoDB" id="9799749at2"/>
<organism evidence="3 4">
    <name type="scientific">Carboxydothermus pertinax</name>
    <dbReference type="NCBI Taxonomy" id="870242"/>
    <lineage>
        <taxon>Bacteria</taxon>
        <taxon>Bacillati</taxon>
        <taxon>Bacillota</taxon>
        <taxon>Clostridia</taxon>
        <taxon>Thermoanaerobacterales</taxon>
        <taxon>Thermoanaerobacteraceae</taxon>
        <taxon>Carboxydothermus</taxon>
    </lineage>
</organism>
<dbReference type="PROSITE" id="PS50903">
    <property type="entry name" value="RUBREDOXIN_LIKE"/>
    <property type="match status" value="1"/>
</dbReference>
<dbReference type="SUPFAM" id="SSF57802">
    <property type="entry name" value="Rubredoxin-like"/>
    <property type="match status" value="1"/>
</dbReference>
<dbReference type="STRING" id="870242.cpu_06700"/>
<keyword evidence="4" id="KW-1185">Reference proteome</keyword>
<dbReference type="AlphaFoldDB" id="A0A1L8CTA3"/>
<sequence length="110" mass="12319">MLFKCSVCGFIWDGDDAPDKCPKCGAPKEKFNKLDDDVAGLVLKSRETNDIHMKLAVHLEIIADLAKRGLEIKLDPGCVDVFEKAQKAAYELRQMVKAELATHMTKQKWG</sequence>
<evidence type="ECO:0000313" key="4">
    <source>
        <dbReference type="Proteomes" id="UP000187485"/>
    </source>
</evidence>
<evidence type="ECO:0000259" key="2">
    <source>
        <dbReference type="PROSITE" id="PS50903"/>
    </source>
</evidence>
<reference evidence="4" key="1">
    <citation type="submission" date="2016-12" db="EMBL/GenBank/DDBJ databases">
        <title>Draft Genome Sequences od Carboxydothermus pertinax and islandicus, Hydrogenogenic Carboxydotrophic Bacteria.</title>
        <authorList>
            <person name="Fukuyama Y."/>
            <person name="Ohmae K."/>
            <person name="Yoneda Y."/>
            <person name="Yoshida T."/>
            <person name="Sako Y."/>
        </authorList>
    </citation>
    <scope>NUCLEOTIDE SEQUENCE [LARGE SCALE GENOMIC DNA]</scope>
    <source>
        <strain evidence="4">Ug1</strain>
    </source>
</reference>
<name>A0A1L8CTA3_9THEO</name>
<dbReference type="Pfam" id="PF21349">
    <property type="entry name" value="RUBY_RBDX"/>
    <property type="match status" value="1"/>
</dbReference>
<comment type="caution">
    <text evidence="3">The sequence shown here is derived from an EMBL/GenBank/DDBJ whole genome shotgun (WGS) entry which is preliminary data.</text>
</comment>
<accession>A0A1L8CTA3</accession>
<comment type="cofactor">
    <cofactor evidence="1">
        <name>Fe(3+)</name>
        <dbReference type="ChEBI" id="CHEBI:29034"/>
    </cofactor>
</comment>
<dbReference type="InterPro" id="IPR024934">
    <property type="entry name" value="Rubredoxin-like_dom"/>
</dbReference>
<evidence type="ECO:0000313" key="3">
    <source>
        <dbReference type="EMBL" id="GAV22160.1"/>
    </source>
</evidence>
<feature type="domain" description="Rubredoxin-like" evidence="2">
    <location>
        <begin position="3"/>
        <end position="34"/>
    </location>
</feature>
<gene>
    <name evidence="3" type="ORF">cpu_06700</name>
</gene>
<proteinExistence type="predicted"/>
<dbReference type="EMBL" id="BDJK01000009">
    <property type="protein sequence ID" value="GAV22160.1"/>
    <property type="molecule type" value="Genomic_DNA"/>
</dbReference>
<dbReference type="CDD" id="cd00729">
    <property type="entry name" value="rubredoxin_SM"/>
    <property type="match status" value="1"/>
</dbReference>
<dbReference type="Gene3D" id="2.20.28.10">
    <property type="match status" value="1"/>
</dbReference>
<protein>
    <submittedName>
        <fullName evidence="3">Rubredoxin</fullName>
    </submittedName>
</protein>
<dbReference type="Proteomes" id="UP000187485">
    <property type="component" value="Unassembled WGS sequence"/>
</dbReference>
<evidence type="ECO:0000256" key="1">
    <source>
        <dbReference type="ARBA" id="ARBA00001965"/>
    </source>
</evidence>
<dbReference type="GO" id="GO:0005506">
    <property type="term" value="F:iron ion binding"/>
    <property type="evidence" value="ECO:0007669"/>
    <property type="project" value="InterPro"/>
</dbReference>
<dbReference type="InterPro" id="IPR048574">
    <property type="entry name" value="RUBY_RBDX"/>
</dbReference>
<dbReference type="RefSeq" id="WP_075858646.1">
    <property type="nucleotide sequence ID" value="NZ_BDJK01000009.1"/>
</dbReference>